<dbReference type="CDD" id="cd06261">
    <property type="entry name" value="TM_PBP2"/>
    <property type="match status" value="1"/>
</dbReference>
<keyword evidence="4 7" id="KW-0812">Transmembrane</keyword>
<dbReference type="PROSITE" id="PS50928">
    <property type="entry name" value="ABC_TM1"/>
    <property type="match status" value="1"/>
</dbReference>
<feature type="domain" description="ABC transmembrane type-1" evidence="8">
    <location>
        <begin position="72"/>
        <end position="283"/>
    </location>
</feature>
<dbReference type="RefSeq" id="WP_036584888.1">
    <property type="nucleotide sequence ID" value="NZ_KK082287.1"/>
</dbReference>
<feature type="transmembrane region" description="Helical" evidence="7">
    <location>
        <begin position="205"/>
        <end position="223"/>
    </location>
</feature>
<dbReference type="InterPro" id="IPR000515">
    <property type="entry name" value="MetI-like"/>
</dbReference>
<evidence type="ECO:0000256" key="6">
    <source>
        <dbReference type="ARBA" id="ARBA00023136"/>
    </source>
</evidence>
<evidence type="ECO:0000256" key="2">
    <source>
        <dbReference type="ARBA" id="ARBA00022448"/>
    </source>
</evidence>
<feature type="transmembrane region" description="Helical" evidence="7">
    <location>
        <begin position="21"/>
        <end position="41"/>
    </location>
</feature>
<evidence type="ECO:0000313" key="10">
    <source>
        <dbReference type="Proteomes" id="UP000053750"/>
    </source>
</evidence>
<feature type="transmembrane region" description="Helical" evidence="7">
    <location>
        <begin position="109"/>
        <end position="137"/>
    </location>
</feature>
<feature type="transmembrane region" description="Helical" evidence="7">
    <location>
        <begin position="157"/>
        <end position="184"/>
    </location>
</feature>
<evidence type="ECO:0000256" key="7">
    <source>
        <dbReference type="RuleBase" id="RU363032"/>
    </source>
</evidence>
<feature type="transmembrane region" description="Helical" evidence="7">
    <location>
        <begin position="269"/>
        <end position="286"/>
    </location>
</feature>
<dbReference type="OrthoDB" id="9786413at2"/>
<keyword evidence="10" id="KW-1185">Reference proteome</keyword>
<organism evidence="9 10">
    <name type="scientific">Paenibacillus darwinianus</name>
    <dbReference type="NCBI Taxonomy" id="1380763"/>
    <lineage>
        <taxon>Bacteria</taxon>
        <taxon>Bacillati</taxon>
        <taxon>Bacillota</taxon>
        <taxon>Bacilli</taxon>
        <taxon>Bacillales</taxon>
        <taxon>Paenibacillaceae</taxon>
        <taxon>Paenibacillus</taxon>
    </lineage>
</organism>
<evidence type="ECO:0000256" key="5">
    <source>
        <dbReference type="ARBA" id="ARBA00022989"/>
    </source>
</evidence>
<feature type="transmembrane region" description="Helical" evidence="7">
    <location>
        <begin position="78"/>
        <end position="97"/>
    </location>
</feature>
<dbReference type="PANTHER" id="PTHR30193:SF41">
    <property type="entry name" value="DIACETYLCHITOBIOSE UPTAKE SYSTEM PERMEASE PROTEIN NGCF"/>
    <property type="match status" value="1"/>
</dbReference>
<reference evidence="9 10" key="1">
    <citation type="submission" date="2014-02" db="EMBL/GenBank/DDBJ databases">
        <title>Genome sequence of Paenibacillus darwinianus reveals adaptive mechanisms for survival in Antarctic soils.</title>
        <authorList>
            <person name="Dsouza M."/>
            <person name="Taylor M.W."/>
            <person name="Turner S.J."/>
            <person name="Aislabie J."/>
        </authorList>
    </citation>
    <scope>NUCLEOTIDE SEQUENCE [LARGE SCALE GENOMIC DNA]</scope>
    <source>
        <strain evidence="9 10">CE1</strain>
    </source>
</reference>
<dbReference type="SUPFAM" id="SSF161098">
    <property type="entry name" value="MetI-like"/>
    <property type="match status" value="1"/>
</dbReference>
<dbReference type="GO" id="GO:0055085">
    <property type="term" value="P:transmembrane transport"/>
    <property type="evidence" value="ECO:0007669"/>
    <property type="project" value="InterPro"/>
</dbReference>
<dbReference type="Pfam" id="PF00528">
    <property type="entry name" value="BPD_transp_1"/>
    <property type="match status" value="1"/>
</dbReference>
<dbReference type="EMBL" id="JFHU01000211">
    <property type="protein sequence ID" value="EXX85807.1"/>
    <property type="molecule type" value="Genomic_DNA"/>
</dbReference>
<evidence type="ECO:0000313" key="9">
    <source>
        <dbReference type="EMBL" id="EXX85807.1"/>
    </source>
</evidence>
<dbReference type="InterPro" id="IPR051393">
    <property type="entry name" value="ABC_transporter_permease"/>
</dbReference>
<keyword evidence="5 7" id="KW-1133">Transmembrane helix</keyword>
<name>A0A9W5RZH4_9BACL</name>
<keyword evidence="3" id="KW-1003">Cell membrane</keyword>
<comment type="caution">
    <text evidence="9">The sequence shown here is derived from an EMBL/GenBank/DDBJ whole genome shotgun (WGS) entry which is preliminary data.</text>
</comment>
<sequence>MISEKGLWRRLRTRLLFTGPALFAFLTVMIAPFLYGIYLTFTNWDGISVSSTFVGFENYLGVFKDAKFWTSFGLTLKYVGVTVLLVNALAFLLAFALTSGMKSQNFFRAGFFIPNLVGGIVLGFIWQFLFSNVFVYMGQKAGIPLFSTSWLADPDKAFWALAIVTVWQYAGYMMVIYVAGLMNVPKDILEAASIDGASGWRKMRTMVLPLMVPSFIVCIFLSLRNGFMVYDLNLTLTKGGPFKSTEMVSMHVYEQAFRARDYGLGQAEAFVLFLLVATVTILQVYFSKKAEVEA</sequence>
<keyword evidence="2 7" id="KW-0813">Transport</keyword>
<dbReference type="InterPro" id="IPR035906">
    <property type="entry name" value="MetI-like_sf"/>
</dbReference>
<evidence type="ECO:0000256" key="3">
    <source>
        <dbReference type="ARBA" id="ARBA00022475"/>
    </source>
</evidence>
<dbReference type="PANTHER" id="PTHR30193">
    <property type="entry name" value="ABC TRANSPORTER PERMEASE PROTEIN"/>
    <property type="match status" value="1"/>
</dbReference>
<evidence type="ECO:0000259" key="8">
    <source>
        <dbReference type="PROSITE" id="PS50928"/>
    </source>
</evidence>
<accession>A0A9W5RZH4</accession>
<keyword evidence="6 7" id="KW-0472">Membrane</keyword>
<proteinExistence type="inferred from homology"/>
<evidence type="ECO:0000256" key="4">
    <source>
        <dbReference type="ARBA" id="ARBA00022692"/>
    </source>
</evidence>
<evidence type="ECO:0000256" key="1">
    <source>
        <dbReference type="ARBA" id="ARBA00004651"/>
    </source>
</evidence>
<comment type="subcellular location">
    <subcellularLocation>
        <location evidence="1 7">Cell membrane</location>
        <topology evidence="1 7">Multi-pass membrane protein</topology>
    </subcellularLocation>
</comment>
<dbReference type="Proteomes" id="UP000053750">
    <property type="component" value="Unassembled WGS sequence"/>
</dbReference>
<dbReference type="GO" id="GO:0005886">
    <property type="term" value="C:plasma membrane"/>
    <property type="evidence" value="ECO:0007669"/>
    <property type="project" value="UniProtKB-SubCell"/>
</dbReference>
<dbReference type="Gene3D" id="1.10.3720.10">
    <property type="entry name" value="MetI-like"/>
    <property type="match status" value="1"/>
</dbReference>
<gene>
    <name evidence="9" type="ORF">BG53_07665</name>
</gene>
<comment type="similarity">
    <text evidence="7">Belongs to the binding-protein-dependent transport system permease family.</text>
</comment>
<protein>
    <submittedName>
        <fullName evidence="9">ABC transporter permease</fullName>
    </submittedName>
</protein>
<dbReference type="AlphaFoldDB" id="A0A9W5RZH4"/>